<feature type="region of interest" description="Disordered" evidence="1">
    <location>
        <begin position="1"/>
        <end position="29"/>
    </location>
</feature>
<evidence type="ECO:0000313" key="3">
    <source>
        <dbReference type="Proteomes" id="UP000011518"/>
    </source>
</evidence>
<accession>L9LEA4</accession>
<name>L9LEA4_TUPCH</name>
<reference evidence="3" key="2">
    <citation type="journal article" date="2013" name="Nat. Commun.">
        <title>Genome of the Chinese tree shrew.</title>
        <authorList>
            <person name="Fan Y."/>
            <person name="Huang Z.Y."/>
            <person name="Cao C.C."/>
            <person name="Chen C.S."/>
            <person name="Chen Y.X."/>
            <person name="Fan D.D."/>
            <person name="He J."/>
            <person name="Hou H.L."/>
            <person name="Hu L."/>
            <person name="Hu X.T."/>
            <person name="Jiang X.T."/>
            <person name="Lai R."/>
            <person name="Lang Y.S."/>
            <person name="Liang B."/>
            <person name="Liao S.G."/>
            <person name="Mu D."/>
            <person name="Ma Y.Y."/>
            <person name="Niu Y.Y."/>
            <person name="Sun X.Q."/>
            <person name="Xia J.Q."/>
            <person name="Xiao J."/>
            <person name="Xiong Z.Q."/>
            <person name="Xu L."/>
            <person name="Yang L."/>
            <person name="Zhang Y."/>
            <person name="Zhao W."/>
            <person name="Zhao X.D."/>
            <person name="Zheng Y.T."/>
            <person name="Zhou J.M."/>
            <person name="Zhu Y.B."/>
            <person name="Zhang G.J."/>
            <person name="Wang J."/>
            <person name="Yao Y.G."/>
        </authorList>
    </citation>
    <scope>NUCLEOTIDE SEQUENCE [LARGE SCALE GENOMIC DNA]</scope>
</reference>
<dbReference type="Proteomes" id="UP000011518">
    <property type="component" value="Unassembled WGS sequence"/>
</dbReference>
<dbReference type="EMBL" id="KB320374">
    <property type="protein sequence ID" value="ELW73029.1"/>
    <property type="molecule type" value="Genomic_DNA"/>
</dbReference>
<protein>
    <submittedName>
        <fullName evidence="2">Uncharacterized protein</fullName>
    </submittedName>
</protein>
<gene>
    <name evidence="2" type="ORF">TREES_T100004894</name>
</gene>
<reference evidence="3" key="1">
    <citation type="submission" date="2012-07" db="EMBL/GenBank/DDBJ databases">
        <title>Genome of the Chinese tree shrew, a rising model animal genetically related to primates.</title>
        <authorList>
            <person name="Zhang G."/>
            <person name="Fan Y."/>
            <person name="Yao Y."/>
            <person name="Huang Z."/>
        </authorList>
    </citation>
    <scope>NUCLEOTIDE SEQUENCE [LARGE SCALE GENOMIC DNA]</scope>
</reference>
<keyword evidence="3" id="KW-1185">Reference proteome</keyword>
<proteinExistence type="predicted"/>
<evidence type="ECO:0000256" key="1">
    <source>
        <dbReference type="SAM" id="MobiDB-lite"/>
    </source>
</evidence>
<sequence>MEWTKQQNQCESDRMQRHSQRGLSFSQPGHPYHMAQEESALPFQRVVQVIPLHDCRLGAWFPTQICLVCCIGNCQPWLPQALAADGADFLLLDVCSQHVEEGPQPRGVGGDLETKEGKGAVDLGSASPFTEQAGSVGVCAAPTPSSALGQQARSRAVYFACGLQYDN</sequence>
<evidence type="ECO:0000313" key="2">
    <source>
        <dbReference type="EMBL" id="ELW73029.1"/>
    </source>
</evidence>
<dbReference type="AlphaFoldDB" id="L9LEA4"/>
<feature type="compositionally biased region" description="Polar residues" evidence="1">
    <location>
        <begin position="1"/>
        <end position="10"/>
    </location>
</feature>
<organism evidence="2 3">
    <name type="scientific">Tupaia chinensis</name>
    <name type="common">Chinese tree shrew</name>
    <name type="synonym">Tupaia belangeri chinensis</name>
    <dbReference type="NCBI Taxonomy" id="246437"/>
    <lineage>
        <taxon>Eukaryota</taxon>
        <taxon>Metazoa</taxon>
        <taxon>Chordata</taxon>
        <taxon>Craniata</taxon>
        <taxon>Vertebrata</taxon>
        <taxon>Euteleostomi</taxon>
        <taxon>Mammalia</taxon>
        <taxon>Eutheria</taxon>
        <taxon>Euarchontoglires</taxon>
        <taxon>Scandentia</taxon>
        <taxon>Tupaiidae</taxon>
        <taxon>Tupaia</taxon>
    </lineage>
</organism>
<dbReference type="InParanoid" id="L9LEA4"/>